<reference evidence="3" key="1">
    <citation type="submission" date="2018-07" db="EMBL/GenBank/DDBJ databases">
        <authorList>
            <person name="Safronova V.I."/>
            <person name="Chirak E.R."/>
            <person name="Sazanova A.L."/>
        </authorList>
    </citation>
    <scope>NUCLEOTIDE SEQUENCE [LARGE SCALE GENOMIC DNA]</scope>
    <source>
        <strain evidence="3">RCAM04685</strain>
    </source>
</reference>
<comment type="caution">
    <text evidence="2">The sequence shown here is derived from an EMBL/GenBank/DDBJ whole genome shotgun (WGS) entry which is preliminary data.</text>
</comment>
<dbReference type="Pfam" id="PF12680">
    <property type="entry name" value="SnoaL_2"/>
    <property type="match status" value="1"/>
</dbReference>
<protein>
    <submittedName>
        <fullName evidence="2">DUF4440 domain-containing protein</fullName>
    </submittedName>
</protein>
<keyword evidence="3" id="KW-1185">Reference proteome</keyword>
<organism evidence="2 3">
    <name type="scientific">Bosea caraganae</name>
    <dbReference type="NCBI Taxonomy" id="2763117"/>
    <lineage>
        <taxon>Bacteria</taxon>
        <taxon>Pseudomonadati</taxon>
        <taxon>Pseudomonadota</taxon>
        <taxon>Alphaproteobacteria</taxon>
        <taxon>Hyphomicrobiales</taxon>
        <taxon>Boseaceae</taxon>
        <taxon>Bosea</taxon>
    </lineage>
</organism>
<sequence length="106" mass="11614">MKLPSIVETYFEAEKRGDADALARAFAADAVVKDEGAVHTGPDQIRAWWLAAKEKYHHVAEPLDVTEQGGKVTVRAKVSGQFPNSPAILQFVFGLRGDTIVDLEIH</sequence>
<feature type="domain" description="SnoaL-like" evidence="1">
    <location>
        <begin position="7"/>
        <end position="83"/>
    </location>
</feature>
<dbReference type="Gene3D" id="3.10.450.50">
    <property type="match status" value="1"/>
</dbReference>
<dbReference type="OrthoDB" id="8684708at2"/>
<dbReference type="Proteomes" id="UP000255207">
    <property type="component" value="Unassembled WGS sequence"/>
</dbReference>
<dbReference type="EMBL" id="QQTP01000002">
    <property type="protein sequence ID" value="RDJ27932.1"/>
    <property type="molecule type" value="Genomic_DNA"/>
</dbReference>
<proteinExistence type="predicted"/>
<accession>A0A370L9D5</accession>
<name>A0A370L9D5_9HYPH</name>
<evidence type="ECO:0000259" key="1">
    <source>
        <dbReference type="Pfam" id="PF12680"/>
    </source>
</evidence>
<dbReference type="AlphaFoldDB" id="A0A370L9D5"/>
<gene>
    <name evidence="2" type="ORF">DWE98_04825</name>
</gene>
<dbReference type="InterPro" id="IPR032710">
    <property type="entry name" value="NTF2-like_dom_sf"/>
</dbReference>
<dbReference type="InterPro" id="IPR037401">
    <property type="entry name" value="SnoaL-like"/>
</dbReference>
<evidence type="ECO:0000313" key="3">
    <source>
        <dbReference type="Proteomes" id="UP000255207"/>
    </source>
</evidence>
<evidence type="ECO:0000313" key="2">
    <source>
        <dbReference type="EMBL" id="RDJ27932.1"/>
    </source>
</evidence>
<dbReference type="SUPFAM" id="SSF54427">
    <property type="entry name" value="NTF2-like"/>
    <property type="match status" value="1"/>
</dbReference>
<dbReference type="RefSeq" id="WP_114828057.1">
    <property type="nucleotide sequence ID" value="NZ_QQTO01000037.1"/>
</dbReference>